<evidence type="ECO:0000313" key="3">
    <source>
        <dbReference type="EMBL" id="CAK0904354.1"/>
    </source>
</evidence>
<feature type="region of interest" description="Disordered" evidence="1">
    <location>
        <begin position="157"/>
        <end position="180"/>
    </location>
</feature>
<comment type="caution">
    <text evidence="3">The sequence shown here is derived from an EMBL/GenBank/DDBJ whole genome shotgun (WGS) entry which is preliminary data.</text>
</comment>
<gene>
    <name evidence="3" type="ORF">PCOR1329_LOCUS80403</name>
</gene>
<evidence type="ECO:0000313" key="4">
    <source>
        <dbReference type="Proteomes" id="UP001189429"/>
    </source>
</evidence>
<dbReference type="EMBL" id="CAUYUJ010021392">
    <property type="protein sequence ID" value="CAK0904354.1"/>
    <property type="molecule type" value="Genomic_DNA"/>
</dbReference>
<reference evidence="3" key="1">
    <citation type="submission" date="2023-10" db="EMBL/GenBank/DDBJ databases">
        <authorList>
            <person name="Chen Y."/>
            <person name="Shah S."/>
            <person name="Dougan E. K."/>
            <person name="Thang M."/>
            <person name="Chan C."/>
        </authorList>
    </citation>
    <scope>NUCLEOTIDE SEQUENCE [LARGE SCALE GENOMIC DNA]</scope>
</reference>
<keyword evidence="4" id="KW-1185">Reference proteome</keyword>
<dbReference type="InterPro" id="IPR000210">
    <property type="entry name" value="BTB/POZ_dom"/>
</dbReference>
<name>A0ABN9Y0Z5_9DINO</name>
<accession>A0ABN9Y0Z5</accession>
<sequence>MLPRSHAGVTVRDEPEVFLEMIKFVYLNTCHVDQSNVKALMHIADKYGVEDLVAHCLQWMHDHFTANLFYLFLTFKLSNERFAQKVRSSLLLALRSRRHFSLVTESAESQWDGLQVSFVEALLDNDELPVVSEAEVLNLLAKWASGALERQGVRGRSAGSLATGCSGTTGRPGSAADRLP</sequence>
<dbReference type="SUPFAM" id="SSF54695">
    <property type="entry name" value="POZ domain"/>
    <property type="match status" value="1"/>
</dbReference>
<dbReference type="PANTHER" id="PTHR45774:SF3">
    <property type="entry name" value="BTB (POZ) DOMAIN-CONTAINING 2B-RELATED"/>
    <property type="match status" value="1"/>
</dbReference>
<proteinExistence type="predicted"/>
<evidence type="ECO:0000256" key="1">
    <source>
        <dbReference type="SAM" id="MobiDB-lite"/>
    </source>
</evidence>
<dbReference type="Proteomes" id="UP001189429">
    <property type="component" value="Unassembled WGS sequence"/>
</dbReference>
<organism evidence="3 4">
    <name type="scientific">Prorocentrum cordatum</name>
    <dbReference type="NCBI Taxonomy" id="2364126"/>
    <lineage>
        <taxon>Eukaryota</taxon>
        <taxon>Sar</taxon>
        <taxon>Alveolata</taxon>
        <taxon>Dinophyceae</taxon>
        <taxon>Prorocentrales</taxon>
        <taxon>Prorocentraceae</taxon>
        <taxon>Prorocentrum</taxon>
    </lineage>
</organism>
<dbReference type="Pfam" id="PF00651">
    <property type="entry name" value="BTB"/>
    <property type="match status" value="1"/>
</dbReference>
<dbReference type="InterPro" id="IPR011333">
    <property type="entry name" value="SKP1/BTB/POZ_sf"/>
</dbReference>
<dbReference type="PANTHER" id="PTHR45774">
    <property type="entry name" value="BTB/POZ DOMAIN-CONTAINING"/>
    <property type="match status" value="1"/>
</dbReference>
<feature type="domain" description="BTB" evidence="2">
    <location>
        <begin position="14"/>
        <end position="59"/>
    </location>
</feature>
<protein>
    <recommendedName>
        <fullName evidence="2">BTB domain-containing protein</fullName>
    </recommendedName>
</protein>
<evidence type="ECO:0000259" key="2">
    <source>
        <dbReference type="Pfam" id="PF00651"/>
    </source>
</evidence>
<dbReference type="Gene3D" id="3.30.710.10">
    <property type="entry name" value="Potassium Channel Kv1.1, Chain A"/>
    <property type="match status" value="1"/>
</dbReference>